<proteinExistence type="predicted"/>
<evidence type="ECO:0000313" key="1">
    <source>
        <dbReference type="EMBL" id="KNC69428.1"/>
    </source>
</evidence>
<dbReference type="EMBL" id="KQ255085">
    <property type="protein sequence ID" value="KNC69428.1"/>
    <property type="molecule type" value="Genomic_DNA"/>
</dbReference>
<evidence type="ECO:0000313" key="2">
    <source>
        <dbReference type="Proteomes" id="UP000054560"/>
    </source>
</evidence>
<accession>A0A0L0EZY1</accession>
<sequence length="107" mass="12050">MVMVNPRPIKTPRANPFPLCFKFHDQPPREGANDSDYVAYKQAVCDSSEWQVSVSLPSVDVTMSKRSFDTVSLISERLSVWQAKIARTREHTDIHKGKEASLTSNGQ</sequence>
<organism evidence="1 2">
    <name type="scientific">Sphaeroforma arctica JP610</name>
    <dbReference type="NCBI Taxonomy" id="667725"/>
    <lineage>
        <taxon>Eukaryota</taxon>
        <taxon>Ichthyosporea</taxon>
        <taxon>Ichthyophonida</taxon>
        <taxon>Sphaeroforma</taxon>
    </lineage>
</organism>
<reference evidence="1 2" key="1">
    <citation type="submission" date="2011-02" db="EMBL/GenBank/DDBJ databases">
        <title>The Genome Sequence of Sphaeroforma arctica JP610.</title>
        <authorList>
            <consortium name="The Broad Institute Genome Sequencing Platform"/>
            <person name="Russ C."/>
            <person name="Cuomo C."/>
            <person name="Young S.K."/>
            <person name="Zeng Q."/>
            <person name="Gargeya S."/>
            <person name="Alvarado L."/>
            <person name="Berlin A."/>
            <person name="Chapman S.B."/>
            <person name="Chen Z."/>
            <person name="Freedman E."/>
            <person name="Gellesch M."/>
            <person name="Goldberg J."/>
            <person name="Griggs A."/>
            <person name="Gujja S."/>
            <person name="Heilman E."/>
            <person name="Heiman D."/>
            <person name="Howarth C."/>
            <person name="Mehta T."/>
            <person name="Neiman D."/>
            <person name="Pearson M."/>
            <person name="Roberts A."/>
            <person name="Saif S."/>
            <person name="Shea T."/>
            <person name="Shenoy N."/>
            <person name="Sisk P."/>
            <person name="Stolte C."/>
            <person name="Sykes S."/>
            <person name="White J."/>
            <person name="Yandava C."/>
            <person name="Burger G."/>
            <person name="Gray M.W."/>
            <person name="Holland P.W.H."/>
            <person name="King N."/>
            <person name="Lang F.B.F."/>
            <person name="Roger A.J."/>
            <person name="Ruiz-Trillo I."/>
            <person name="Haas B."/>
            <person name="Nusbaum C."/>
            <person name="Birren B."/>
        </authorList>
    </citation>
    <scope>NUCLEOTIDE SEQUENCE [LARGE SCALE GENOMIC DNA]</scope>
    <source>
        <strain evidence="1 2">JP610</strain>
    </source>
</reference>
<keyword evidence="2" id="KW-1185">Reference proteome</keyword>
<dbReference type="Proteomes" id="UP000054560">
    <property type="component" value="Unassembled WGS sequence"/>
</dbReference>
<gene>
    <name evidence="1" type="ORF">SARC_18061</name>
</gene>
<feature type="non-terminal residue" evidence="1">
    <location>
        <position position="107"/>
    </location>
</feature>
<dbReference type="AlphaFoldDB" id="A0A0L0EZY1"/>
<dbReference type="RefSeq" id="XP_014143330.1">
    <property type="nucleotide sequence ID" value="XM_014287855.1"/>
</dbReference>
<protein>
    <submittedName>
        <fullName evidence="1">Uncharacterized protein</fullName>
    </submittedName>
</protein>
<name>A0A0L0EZY1_9EUKA</name>
<dbReference type="GeneID" id="25918565"/>